<name>A0ABQ2XJQ3_9ACTN</name>
<gene>
    <name evidence="2" type="ORF">GCM10010383_54970</name>
</gene>
<proteinExistence type="predicted"/>
<dbReference type="EMBL" id="BMWC01000009">
    <property type="protein sequence ID" value="GGX18026.1"/>
    <property type="molecule type" value="Genomic_DNA"/>
</dbReference>
<keyword evidence="3" id="KW-1185">Reference proteome</keyword>
<accession>A0ABQ2XJQ3</accession>
<sequence length="95" mass="9778">MSAAQRLPTSPPNDSAGTDTATEAKQCTAAQLAVAWVAAQDEDFVRWSALAPASGWARSSTPRSRPVMCGDATVVSEAGVKVAVGDVGVERIDGF</sequence>
<evidence type="ECO:0000313" key="2">
    <source>
        <dbReference type="EMBL" id="GGX18026.1"/>
    </source>
</evidence>
<reference evidence="3" key="1">
    <citation type="journal article" date="2019" name="Int. J. Syst. Evol. Microbiol.">
        <title>The Global Catalogue of Microorganisms (GCM) 10K type strain sequencing project: providing services to taxonomists for standard genome sequencing and annotation.</title>
        <authorList>
            <consortium name="The Broad Institute Genomics Platform"/>
            <consortium name="The Broad Institute Genome Sequencing Center for Infectious Disease"/>
            <person name="Wu L."/>
            <person name="Ma J."/>
        </authorList>
    </citation>
    <scope>NUCLEOTIDE SEQUENCE [LARGE SCALE GENOMIC DNA]</scope>
    <source>
        <strain evidence="3">JCM 4866</strain>
    </source>
</reference>
<organism evidence="2 3">
    <name type="scientific">Streptomyces lomondensis</name>
    <dbReference type="NCBI Taxonomy" id="68229"/>
    <lineage>
        <taxon>Bacteria</taxon>
        <taxon>Bacillati</taxon>
        <taxon>Actinomycetota</taxon>
        <taxon>Actinomycetes</taxon>
        <taxon>Kitasatosporales</taxon>
        <taxon>Streptomycetaceae</taxon>
        <taxon>Streptomyces</taxon>
    </lineage>
</organism>
<evidence type="ECO:0000313" key="3">
    <source>
        <dbReference type="Proteomes" id="UP000617743"/>
    </source>
</evidence>
<protein>
    <submittedName>
        <fullName evidence="2">Uncharacterized protein</fullName>
    </submittedName>
</protein>
<comment type="caution">
    <text evidence="2">The sequence shown here is derived from an EMBL/GenBank/DDBJ whole genome shotgun (WGS) entry which is preliminary data.</text>
</comment>
<dbReference type="Proteomes" id="UP000617743">
    <property type="component" value="Unassembled WGS sequence"/>
</dbReference>
<feature type="compositionally biased region" description="Polar residues" evidence="1">
    <location>
        <begin position="12"/>
        <end position="23"/>
    </location>
</feature>
<feature type="region of interest" description="Disordered" evidence="1">
    <location>
        <begin position="1"/>
        <end position="23"/>
    </location>
</feature>
<evidence type="ECO:0000256" key="1">
    <source>
        <dbReference type="SAM" id="MobiDB-lite"/>
    </source>
</evidence>